<protein>
    <recommendedName>
        <fullName evidence="2">GAF domain-containing protein</fullName>
    </recommendedName>
</protein>
<keyword evidence="1" id="KW-0472">Membrane</keyword>
<gene>
    <name evidence="3" type="ORF">LCGC14_0967310</name>
</gene>
<proteinExistence type="predicted"/>
<feature type="domain" description="GAF" evidence="2">
    <location>
        <begin position="214"/>
        <end position="342"/>
    </location>
</feature>
<accession>A0A0F9QW19</accession>
<comment type="caution">
    <text evidence="3">The sequence shown here is derived from an EMBL/GenBank/DDBJ whole genome shotgun (WGS) entry which is preliminary data.</text>
</comment>
<name>A0A0F9QW19_9ZZZZ</name>
<feature type="transmembrane region" description="Helical" evidence="1">
    <location>
        <begin position="149"/>
        <end position="172"/>
    </location>
</feature>
<dbReference type="AlphaFoldDB" id="A0A0F9QW19"/>
<keyword evidence="1" id="KW-0812">Transmembrane</keyword>
<evidence type="ECO:0000259" key="2">
    <source>
        <dbReference type="Pfam" id="PF01590"/>
    </source>
</evidence>
<dbReference type="EMBL" id="LAZR01003536">
    <property type="protein sequence ID" value="KKN17301.1"/>
    <property type="molecule type" value="Genomic_DNA"/>
</dbReference>
<feature type="transmembrane region" description="Helical" evidence="1">
    <location>
        <begin position="21"/>
        <end position="40"/>
    </location>
</feature>
<sequence length="478" mass="53265">MSWAINSNNEKKKADYLRPLRKSWLISILLTFVFGSLFFAGAEIKLSAALIVIGLHQAAVFSIVYYDARIKKIRNPLVLNSLLHSSFIGLLIIFSGGMTSPAVALLLAWITYLALYSEVDELKKGALVASGSYVLASILHLIIYSTGTLVTFLVMSVSVVALASVSMLSIFLNQKIEFGTHKREKIEKQYKEKVENINRAQAVQAKLIAIKEFDVLLDAIGQEIKDYTKSSTVLLFEKNESNLFRCRKAVGKSAGSFKDYKTDAKKDIVFGEVATVKESIILPKKEIKIFLGGLSEKMSLKSALLLPLVEANEVIGVIFCLNKPRGFDDDDLESVGDIGSAVNLLFQNALRLEQIKSKSLGLENFNKWLKKNRKAFINILEDVNSANHQLEKALSQTMTMYKIAVELSKSLDEQNLLEAILVNSAKLVQAKSGSLVVKYQNKLNQAANYNNAPDLYLDINRNPVKWVEKHKKPIIIND</sequence>
<dbReference type="InterPro" id="IPR029016">
    <property type="entry name" value="GAF-like_dom_sf"/>
</dbReference>
<dbReference type="Pfam" id="PF01590">
    <property type="entry name" value="GAF"/>
    <property type="match status" value="1"/>
</dbReference>
<evidence type="ECO:0000256" key="1">
    <source>
        <dbReference type="SAM" id="Phobius"/>
    </source>
</evidence>
<organism evidence="3">
    <name type="scientific">marine sediment metagenome</name>
    <dbReference type="NCBI Taxonomy" id="412755"/>
    <lineage>
        <taxon>unclassified sequences</taxon>
        <taxon>metagenomes</taxon>
        <taxon>ecological metagenomes</taxon>
    </lineage>
</organism>
<keyword evidence="1" id="KW-1133">Transmembrane helix</keyword>
<feature type="transmembrane region" description="Helical" evidence="1">
    <location>
        <begin position="46"/>
        <end position="65"/>
    </location>
</feature>
<dbReference type="SUPFAM" id="SSF55781">
    <property type="entry name" value="GAF domain-like"/>
    <property type="match status" value="2"/>
</dbReference>
<dbReference type="InterPro" id="IPR003018">
    <property type="entry name" value="GAF"/>
</dbReference>
<feature type="non-terminal residue" evidence="3">
    <location>
        <position position="478"/>
    </location>
</feature>
<dbReference type="Gene3D" id="3.30.450.40">
    <property type="match status" value="2"/>
</dbReference>
<evidence type="ECO:0000313" key="3">
    <source>
        <dbReference type="EMBL" id="KKN17301.1"/>
    </source>
</evidence>
<reference evidence="3" key="1">
    <citation type="journal article" date="2015" name="Nature">
        <title>Complex archaea that bridge the gap between prokaryotes and eukaryotes.</title>
        <authorList>
            <person name="Spang A."/>
            <person name="Saw J.H."/>
            <person name="Jorgensen S.L."/>
            <person name="Zaremba-Niedzwiedzka K."/>
            <person name="Martijn J."/>
            <person name="Lind A.E."/>
            <person name="van Eijk R."/>
            <person name="Schleper C."/>
            <person name="Guy L."/>
            <person name="Ettema T.J."/>
        </authorList>
    </citation>
    <scope>NUCLEOTIDE SEQUENCE</scope>
</reference>
<feature type="transmembrane region" description="Helical" evidence="1">
    <location>
        <begin position="126"/>
        <end position="143"/>
    </location>
</feature>